<organism evidence="1 2">
    <name type="scientific">Lindgomyces ingoldianus</name>
    <dbReference type="NCBI Taxonomy" id="673940"/>
    <lineage>
        <taxon>Eukaryota</taxon>
        <taxon>Fungi</taxon>
        <taxon>Dikarya</taxon>
        <taxon>Ascomycota</taxon>
        <taxon>Pezizomycotina</taxon>
        <taxon>Dothideomycetes</taxon>
        <taxon>Pleosporomycetidae</taxon>
        <taxon>Pleosporales</taxon>
        <taxon>Lindgomycetaceae</taxon>
        <taxon>Lindgomyces</taxon>
    </lineage>
</organism>
<dbReference type="EMBL" id="MU003501">
    <property type="protein sequence ID" value="KAF2472859.1"/>
    <property type="molecule type" value="Genomic_DNA"/>
</dbReference>
<sequence length="309" mass="34799">MRSLSPLLILLSTPTVHSWGELGHRTVGYLAEKYLTTDATAMVTELLVNDKGYDISDAALWADSVKRRTGYTHTRVWHYIDAEDDPPTQCGIKYNRDCKPKKGCIVSAIVNMTSRISSPKLDSTQHKEALMFLIHFLGDIHQPLHTEALDRGGNDIHACFDSHCSKKENLHSIWDTQILHKSRGLPASESDDKVLKDAAQTWATELFEASSLRVWNWDTVAECKDLKKAEDCALKWAGESNKLVCGYVLERGVEWIEQNDLGGEYFEGAVPVVDEMVSKAGLRLGTWLNEIAGARRRVGLLREQERMEM</sequence>
<gene>
    <name evidence="1" type="ORF">BDR25DRAFT_283412</name>
</gene>
<keyword evidence="2" id="KW-1185">Reference proteome</keyword>
<protein>
    <submittedName>
        <fullName evidence="1">Phospholipase C/P1 nuclease</fullName>
    </submittedName>
</protein>
<name>A0ACB6R0S6_9PLEO</name>
<evidence type="ECO:0000313" key="2">
    <source>
        <dbReference type="Proteomes" id="UP000799755"/>
    </source>
</evidence>
<proteinExistence type="predicted"/>
<reference evidence="1" key="1">
    <citation type="journal article" date="2020" name="Stud. Mycol.">
        <title>101 Dothideomycetes genomes: a test case for predicting lifestyles and emergence of pathogens.</title>
        <authorList>
            <person name="Haridas S."/>
            <person name="Albert R."/>
            <person name="Binder M."/>
            <person name="Bloem J."/>
            <person name="Labutti K."/>
            <person name="Salamov A."/>
            <person name="Andreopoulos B."/>
            <person name="Baker S."/>
            <person name="Barry K."/>
            <person name="Bills G."/>
            <person name="Bluhm B."/>
            <person name="Cannon C."/>
            <person name="Castanera R."/>
            <person name="Culley D."/>
            <person name="Daum C."/>
            <person name="Ezra D."/>
            <person name="Gonzalez J."/>
            <person name="Henrissat B."/>
            <person name="Kuo A."/>
            <person name="Liang C."/>
            <person name="Lipzen A."/>
            <person name="Lutzoni F."/>
            <person name="Magnuson J."/>
            <person name="Mondo S."/>
            <person name="Nolan M."/>
            <person name="Ohm R."/>
            <person name="Pangilinan J."/>
            <person name="Park H.-J."/>
            <person name="Ramirez L."/>
            <person name="Alfaro M."/>
            <person name="Sun H."/>
            <person name="Tritt A."/>
            <person name="Yoshinaga Y."/>
            <person name="Zwiers L.-H."/>
            <person name="Turgeon B."/>
            <person name="Goodwin S."/>
            <person name="Spatafora J."/>
            <person name="Crous P."/>
            <person name="Grigoriev I."/>
        </authorList>
    </citation>
    <scope>NUCLEOTIDE SEQUENCE</scope>
    <source>
        <strain evidence="1">ATCC 200398</strain>
    </source>
</reference>
<comment type="caution">
    <text evidence="1">The sequence shown here is derived from an EMBL/GenBank/DDBJ whole genome shotgun (WGS) entry which is preliminary data.</text>
</comment>
<evidence type="ECO:0000313" key="1">
    <source>
        <dbReference type="EMBL" id="KAF2472859.1"/>
    </source>
</evidence>
<accession>A0ACB6R0S6</accession>
<dbReference type="Proteomes" id="UP000799755">
    <property type="component" value="Unassembled WGS sequence"/>
</dbReference>